<dbReference type="PANTHER" id="PTHR20881">
    <property type="entry name" value="3-METHYL-2-OXOBUTANOATE HYDROXYMETHYLTRANSFERASE"/>
    <property type="match status" value="1"/>
</dbReference>
<evidence type="ECO:0000313" key="6">
    <source>
        <dbReference type="EMBL" id="MFC7337083.1"/>
    </source>
</evidence>
<evidence type="ECO:0000256" key="3">
    <source>
        <dbReference type="ARBA" id="ARBA00022655"/>
    </source>
</evidence>
<comment type="subunit">
    <text evidence="2 5">Homodecamer; pentamer of dimers.</text>
</comment>
<feature type="active site" description="Proton acceptor" evidence="5">
    <location>
        <position position="181"/>
    </location>
</feature>
<dbReference type="Gene3D" id="3.20.20.60">
    <property type="entry name" value="Phosphoenolpyruvate-binding domains"/>
    <property type="match status" value="1"/>
</dbReference>
<gene>
    <name evidence="5 6" type="primary">panB</name>
    <name evidence="6" type="ORF">ACFQY0_07835</name>
</gene>
<feature type="binding site" evidence="5">
    <location>
        <begin position="45"/>
        <end position="46"/>
    </location>
    <ligand>
        <name>3-methyl-2-oxobutanoate</name>
        <dbReference type="ChEBI" id="CHEBI:11851"/>
    </ligand>
</feature>
<dbReference type="SUPFAM" id="SSF51621">
    <property type="entry name" value="Phosphoenolpyruvate/pyruvate domain"/>
    <property type="match status" value="1"/>
</dbReference>
<feature type="binding site" evidence="5">
    <location>
        <position position="45"/>
    </location>
    <ligand>
        <name>Mg(2+)</name>
        <dbReference type="ChEBI" id="CHEBI:18420"/>
    </ligand>
</feature>
<comment type="subcellular location">
    <subcellularLocation>
        <location evidence="5">Cytoplasm</location>
    </subcellularLocation>
</comment>
<keyword evidence="7" id="KW-1185">Reference proteome</keyword>
<dbReference type="PIRSF" id="PIRSF000388">
    <property type="entry name" value="Pantoate_hydroxy_MeTrfase"/>
    <property type="match status" value="1"/>
</dbReference>
<keyword evidence="5" id="KW-0963">Cytoplasm</keyword>
<organism evidence="6 7">
    <name type="scientific">Haloferula chungangensis</name>
    <dbReference type="NCBI Taxonomy" id="1048331"/>
    <lineage>
        <taxon>Bacteria</taxon>
        <taxon>Pseudomonadati</taxon>
        <taxon>Verrucomicrobiota</taxon>
        <taxon>Verrucomicrobiia</taxon>
        <taxon>Verrucomicrobiales</taxon>
        <taxon>Verrucomicrobiaceae</taxon>
        <taxon>Haloferula</taxon>
    </lineage>
</organism>
<comment type="function">
    <text evidence="5">Catalyzes the reversible reaction in which hydroxymethyl group from 5,10-methylenetetrahydrofolate is transferred onto alpha-ketoisovalerate to form ketopantoate.</text>
</comment>
<dbReference type="NCBIfam" id="NF001452">
    <property type="entry name" value="PRK00311.1"/>
    <property type="match status" value="1"/>
</dbReference>
<comment type="cofactor">
    <cofactor evidence="5">
        <name>Mg(2+)</name>
        <dbReference type="ChEBI" id="CHEBI:18420"/>
    </cofactor>
    <text evidence="5">Binds 1 Mg(2+) ion per subunit.</text>
</comment>
<dbReference type="CDD" id="cd06557">
    <property type="entry name" value="KPHMT-like"/>
    <property type="match status" value="1"/>
</dbReference>
<keyword evidence="3 5" id="KW-0566">Pantothenate biosynthesis</keyword>
<evidence type="ECO:0000256" key="4">
    <source>
        <dbReference type="ARBA" id="ARBA00022679"/>
    </source>
</evidence>
<dbReference type="InterPro" id="IPR040442">
    <property type="entry name" value="Pyrv_kinase-like_dom_sf"/>
</dbReference>
<protein>
    <recommendedName>
        <fullName evidence="5">3-methyl-2-oxobutanoate hydroxymethyltransferase</fullName>
        <ecNumber evidence="5">2.1.2.11</ecNumber>
    </recommendedName>
    <alternativeName>
        <fullName evidence="5">Ketopantoate hydroxymethyltransferase</fullName>
        <shortName evidence="5">KPHMT</shortName>
    </alternativeName>
</protein>
<keyword evidence="4 5" id="KW-0808">Transferase</keyword>
<dbReference type="InterPro" id="IPR003700">
    <property type="entry name" value="Pantoate_hydroxy_MeTrfase"/>
</dbReference>
<keyword evidence="5" id="KW-0479">Metal-binding</keyword>
<evidence type="ECO:0000313" key="7">
    <source>
        <dbReference type="Proteomes" id="UP001596472"/>
    </source>
</evidence>
<dbReference type="HAMAP" id="MF_00156">
    <property type="entry name" value="PanB"/>
    <property type="match status" value="1"/>
</dbReference>
<evidence type="ECO:0000256" key="5">
    <source>
        <dbReference type="HAMAP-Rule" id="MF_00156"/>
    </source>
</evidence>
<evidence type="ECO:0000256" key="1">
    <source>
        <dbReference type="ARBA" id="ARBA00008676"/>
    </source>
</evidence>
<comment type="similarity">
    <text evidence="1 5">Belongs to the PanB family.</text>
</comment>
<dbReference type="Pfam" id="PF02548">
    <property type="entry name" value="Pantoate_transf"/>
    <property type="match status" value="1"/>
</dbReference>
<evidence type="ECO:0000256" key="2">
    <source>
        <dbReference type="ARBA" id="ARBA00011424"/>
    </source>
</evidence>
<dbReference type="PANTHER" id="PTHR20881:SF0">
    <property type="entry name" value="3-METHYL-2-OXOBUTANOATE HYDROXYMETHYLTRANSFERASE"/>
    <property type="match status" value="1"/>
</dbReference>
<comment type="pathway">
    <text evidence="5">Cofactor biosynthesis; (R)-pantothenate biosynthesis; (R)-pantoate from 3-methyl-2-oxobutanoate: step 1/2.</text>
</comment>
<feature type="binding site" evidence="5">
    <location>
        <position position="84"/>
    </location>
    <ligand>
        <name>Mg(2+)</name>
        <dbReference type="ChEBI" id="CHEBI:18420"/>
    </ligand>
</feature>
<dbReference type="RefSeq" id="WP_379711061.1">
    <property type="nucleotide sequence ID" value="NZ_JBHTBS010000003.1"/>
</dbReference>
<comment type="catalytic activity">
    <reaction evidence="5">
        <text>(6R)-5,10-methylene-5,6,7,8-tetrahydrofolate + 3-methyl-2-oxobutanoate + H2O = 2-dehydropantoate + (6S)-5,6,7,8-tetrahydrofolate</text>
        <dbReference type="Rhea" id="RHEA:11824"/>
        <dbReference type="ChEBI" id="CHEBI:11561"/>
        <dbReference type="ChEBI" id="CHEBI:11851"/>
        <dbReference type="ChEBI" id="CHEBI:15377"/>
        <dbReference type="ChEBI" id="CHEBI:15636"/>
        <dbReference type="ChEBI" id="CHEBI:57453"/>
        <dbReference type="EC" id="2.1.2.11"/>
    </reaction>
</comment>
<comment type="caution">
    <text evidence="6">The sequence shown here is derived from an EMBL/GenBank/DDBJ whole genome shotgun (WGS) entry which is preliminary data.</text>
</comment>
<dbReference type="GO" id="GO:0003864">
    <property type="term" value="F:3-methyl-2-oxobutanoate hydroxymethyltransferase activity"/>
    <property type="evidence" value="ECO:0007669"/>
    <property type="project" value="UniProtKB-EC"/>
</dbReference>
<dbReference type="NCBIfam" id="TIGR00222">
    <property type="entry name" value="panB"/>
    <property type="match status" value="1"/>
</dbReference>
<dbReference type="EC" id="2.1.2.11" evidence="5"/>
<keyword evidence="5" id="KW-0460">Magnesium</keyword>
<dbReference type="InterPro" id="IPR015813">
    <property type="entry name" value="Pyrv/PenolPyrv_kinase-like_dom"/>
</dbReference>
<dbReference type="EMBL" id="JBHTBS010000003">
    <property type="protein sequence ID" value="MFC7337083.1"/>
    <property type="molecule type" value="Genomic_DNA"/>
</dbReference>
<sequence>MTGLQKANAIRQRKHGVRLATLTAYDYPTARLLDEAGVDLLLVGDSLGMVVLGYPDTTHVTMEHMLHHTAAVARANTKAIVVADLPINSYQTPEMSVANARRLVEAGADAVKLEGGIRQAEKVRAITEAGIPVCGHLGMLPQRVLEEGGYKKKGKTPEQASAILEGAKALIEAGVFAIVLESVIPETARHLTRELSVPTIGIGCGGDTCDGEVAVITDLLGSYPWFVPPFAQPEADLASNISRAVQAYRSRVQA</sequence>
<feature type="binding site" evidence="5">
    <location>
        <position position="84"/>
    </location>
    <ligand>
        <name>3-methyl-2-oxobutanoate</name>
        <dbReference type="ChEBI" id="CHEBI:11851"/>
    </ligand>
</feature>
<feature type="binding site" evidence="5">
    <location>
        <position position="112"/>
    </location>
    <ligand>
        <name>3-methyl-2-oxobutanoate</name>
        <dbReference type="ChEBI" id="CHEBI:11851"/>
    </ligand>
</feature>
<proteinExistence type="inferred from homology"/>
<name>A0ABW2L401_9BACT</name>
<accession>A0ABW2L401</accession>
<feature type="binding site" evidence="5">
    <location>
        <position position="114"/>
    </location>
    <ligand>
        <name>Mg(2+)</name>
        <dbReference type="ChEBI" id="CHEBI:18420"/>
    </ligand>
</feature>
<dbReference type="Proteomes" id="UP001596472">
    <property type="component" value="Unassembled WGS sequence"/>
</dbReference>
<reference evidence="7" key="1">
    <citation type="journal article" date="2019" name="Int. J. Syst. Evol. Microbiol.">
        <title>The Global Catalogue of Microorganisms (GCM) 10K type strain sequencing project: providing services to taxonomists for standard genome sequencing and annotation.</title>
        <authorList>
            <consortium name="The Broad Institute Genomics Platform"/>
            <consortium name="The Broad Institute Genome Sequencing Center for Infectious Disease"/>
            <person name="Wu L."/>
            <person name="Ma J."/>
        </authorList>
    </citation>
    <scope>NUCLEOTIDE SEQUENCE [LARGE SCALE GENOMIC DNA]</scope>
    <source>
        <strain evidence="7">CGMCC 4.1467</strain>
    </source>
</reference>